<evidence type="ECO:0000313" key="2">
    <source>
        <dbReference type="EMBL" id="KXU04793.1"/>
    </source>
</evidence>
<name>A0A139QR22_9STRE</name>
<dbReference type="EMBL" id="LQXV01000354">
    <property type="protein sequence ID" value="KXU04793.1"/>
    <property type="molecule type" value="Genomic_DNA"/>
</dbReference>
<organism evidence="2 4">
    <name type="scientific">Streptococcus gallolyticus</name>
    <dbReference type="NCBI Taxonomy" id="315405"/>
    <lineage>
        <taxon>Bacteria</taxon>
        <taxon>Bacillati</taxon>
        <taxon>Bacillota</taxon>
        <taxon>Bacilli</taxon>
        <taxon>Lactobacillales</taxon>
        <taxon>Streptococcaceae</taxon>
        <taxon>Streptococcus</taxon>
    </lineage>
</organism>
<dbReference type="Proteomes" id="UP000070198">
    <property type="component" value="Unassembled WGS sequence"/>
</dbReference>
<dbReference type="PATRIC" id="fig|315405.11.peg.903"/>
<sequence length="45" mass="5246">MIRLENGKTLFAMPKATCFKLMIFSSKKVKGDDYDKINSPCWNKF</sequence>
<dbReference type="AlphaFoldDB" id="A0A139QR22"/>
<comment type="caution">
    <text evidence="2">The sequence shown here is derived from an EMBL/GenBank/DDBJ whole genome shotgun (WGS) entry which is preliminary data.</text>
</comment>
<dbReference type="EMBL" id="LQOF01000130">
    <property type="protein sequence ID" value="KXT71532.1"/>
    <property type="molecule type" value="Genomic_DNA"/>
</dbReference>
<reference evidence="3 4" key="1">
    <citation type="submission" date="2016-01" db="EMBL/GenBank/DDBJ databases">
        <title>Highly variable Streptococcus oralis are common among viridans streptococci isolated from primates.</title>
        <authorList>
            <person name="Denapaite D."/>
            <person name="Rieger M."/>
            <person name="Koendgen S."/>
            <person name="Brueckner R."/>
            <person name="Ochigava I."/>
            <person name="Kappeler P."/>
            <person name="Maetz-Rensing K."/>
            <person name="Leendertz F."/>
            <person name="Hakenbeck R."/>
        </authorList>
    </citation>
    <scope>NUCLEOTIDE SEQUENCE [LARGE SCALE GENOMIC DNA]</scope>
    <source>
        <strain evidence="1 3">DD02</strain>
        <strain evidence="2 4">DD03</strain>
    </source>
</reference>
<accession>A0A139QR22</accession>
<dbReference type="Proteomes" id="UP000071927">
    <property type="component" value="Unassembled WGS sequence"/>
</dbReference>
<gene>
    <name evidence="1" type="ORF">SGADD02_00780</name>
    <name evidence="2" type="ORF">SGADD03_01776</name>
</gene>
<evidence type="ECO:0000313" key="4">
    <source>
        <dbReference type="Proteomes" id="UP000071927"/>
    </source>
</evidence>
<protein>
    <submittedName>
        <fullName evidence="2">Uncharacterized protein</fullName>
    </submittedName>
</protein>
<proteinExistence type="predicted"/>
<evidence type="ECO:0000313" key="1">
    <source>
        <dbReference type="EMBL" id="KXT71532.1"/>
    </source>
</evidence>
<evidence type="ECO:0000313" key="3">
    <source>
        <dbReference type="Proteomes" id="UP000070198"/>
    </source>
</evidence>